<dbReference type="EMBL" id="LUTY01000087">
    <property type="protein sequence ID" value="OAD23941.1"/>
    <property type="molecule type" value="Genomic_DNA"/>
</dbReference>
<evidence type="ECO:0000313" key="1">
    <source>
        <dbReference type="EMBL" id="OAD23941.1"/>
    </source>
</evidence>
<reference evidence="1 2" key="1">
    <citation type="submission" date="2016-05" db="EMBL/GenBank/DDBJ databases">
        <title>Single-cell genome of chain-forming Candidatus Thiomargarita nelsonii and comparison to other large sulfur-oxidizing bacteria.</title>
        <authorList>
            <person name="Winkel M."/>
            <person name="Salman V."/>
            <person name="Woyke T."/>
            <person name="Schulz-Vogt H."/>
            <person name="Richter M."/>
            <person name="Flood B."/>
            <person name="Bailey J."/>
            <person name="Amann R."/>
            <person name="Mussmann M."/>
        </authorList>
    </citation>
    <scope>NUCLEOTIDE SEQUENCE [LARGE SCALE GENOMIC DNA]</scope>
    <source>
        <strain evidence="1 2">THI036</strain>
    </source>
</reference>
<keyword evidence="2" id="KW-1185">Reference proteome</keyword>
<gene>
    <name evidence="1" type="ORF">THIOM_000214</name>
</gene>
<name>A0A176S752_9GAMM</name>
<dbReference type="AlphaFoldDB" id="A0A176S752"/>
<comment type="caution">
    <text evidence="1">The sequence shown here is derived from an EMBL/GenBank/DDBJ whole genome shotgun (WGS) entry which is preliminary data.</text>
</comment>
<sequence length="134" mass="15096">MNNENSNPKILICLSTNPFSPLIRCTKDLNGSKSLPCQIQSNTIMTPEKLDLLWAALEKLLAAKTPEESISILQQHPELLSEQADIMLDNLIHHAREQGNDDEAQLFSHLREILQSIRQAIAEEPENQNNDTTI</sequence>
<organism evidence="1 2">
    <name type="scientific">Candidatus Thiomargarita nelsonii</name>
    <dbReference type="NCBI Taxonomy" id="1003181"/>
    <lineage>
        <taxon>Bacteria</taxon>
        <taxon>Pseudomonadati</taxon>
        <taxon>Pseudomonadota</taxon>
        <taxon>Gammaproteobacteria</taxon>
        <taxon>Thiotrichales</taxon>
        <taxon>Thiotrichaceae</taxon>
        <taxon>Thiomargarita</taxon>
    </lineage>
</organism>
<evidence type="ECO:0000313" key="2">
    <source>
        <dbReference type="Proteomes" id="UP000076962"/>
    </source>
</evidence>
<proteinExistence type="predicted"/>
<accession>A0A176S752</accession>
<dbReference type="Proteomes" id="UP000076962">
    <property type="component" value="Unassembled WGS sequence"/>
</dbReference>
<protein>
    <submittedName>
        <fullName evidence="1">Uncharacterized protein</fullName>
    </submittedName>
</protein>